<dbReference type="AlphaFoldDB" id="K5WKQ4"/>
<keyword evidence="2" id="KW-0812">Transmembrane</keyword>
<dbReference type="RefSeq" id="XP_007392543.1">
    <property type="nucleotide sequence ID" value="XM_007392481.1"/>
</dbReference>
<dbReference type="Pfam" id="PF00026">
    <property type="entry name" value="Asp"/>
    <property type="match status" value="1"/>
</dbReference>
<name>K5WKQ4_PHACS</name>
<feature type="domain" description="Peptidase A1" evidence="4">
    <location>
        <begin position="48"/>
        <end position="416"/>
    </location>
</feature>
<feature type="chain" id="PRO_5003885670" description="Peptidase A1 domain-containing protein" evidence="3">
    <location>
        <begin position="19"/>
        <end position="612"/>
    </location>
</feature>
<feature type="signal peptide" evidence="3">
    <location>
        <begin position="1"/>
        <end position="18"/>
    </location>
</feature>
<dbReference type="HOGENOM" id="CLU_460813_0_0_1"/>
<dbReference type="PROSITE" id="PS51767">
    <property type="entry name" value="PEPTIDASE_A1"/>
    <property type="match status" value="1"/>
</dbReference>
<keyword evidence="2" id="KW-1133">Transmembrane helix</keyword>
<evidence type="ECO:0000256" key="2">
    <source>
        <dbReference type="SAM" id="Phobius"/>
    </source>
</evidence>
<gene>
    <name evidence="5" type="ORF">PHACADRAFT_138388</name>
</gene>
<feature type="transmembrane region" description="Helical" evidence="2">
    <location>
        <begin position="427"/>
        <end position="453"/>
    </location>
</feature>
<evidence type="ECO:0000256" key="1">
    <source>
        <dbReference type="SAM" id="MobiDB-lite"/>
    </source>
</evidence>
<dbReference type="EMBL" id="JH930469">
    <property type="protein sequence ID" value="EKM59995.1"/>
    <property type="molecule type" value="Genomic_DNA"/>
</dbReference>
<keyword evidence="2" id="KW-0472">Membrane</keyword>
<feature type="region of interest" description="Disordered" evidence="1">
    <location>
        <begin position="505"/>
        <end position="525"/>
    </location>
</feature>
<feature type="region of interest" description="Disordered" evidence="1">
    <location>
        <begin position="567"/>
        <end position="612"/>
    </location>
</feature>
<evidence type="ECO:0000256" key="3">
    <source>
        <dbReference type="SAM" id="SignalP"/>
    </source>
</evidence>
<dbReference type="GeneID" id="18908418"/>
<evidence type="ECO:0000313" key="6">
    <source>
        <dbReference type="Proteomes" id="UP000008370"/>
    </source>
</evidence>
<dbReference type="SUPFAM" id="SSF50630">
    <property type="entry name" value="Acid proteases"/>
    <property type="match status" value="1"/>
</dbReference>
<dbReference type="InterPro" id="IPR021109">
    <property type="entry name" value="Peptidase_aspartic_dom_sf"/>
</dbReference>
<dbReference type="InParanoid" id="K5WKQ4"/>
<dbReference type="OrthoDB" id="2563011at2759"/>
<reference evidence="5 6" key="1">
    <citation type="journal article" date="2012" name="BMC Genomics">
        <title>Comparative genomics of the white-rot fungi, Phanerochaete carnosa and P. chrysosporium, to elucidate the genetic basis of the distinct wood types they colonize.</title>
        <authorList>
            <person name="Suzuki H."/>
            <person name="MacDonald J."/>
            <person name="Syed K."/>
            <person name="Salamov A."/>
            <person name="Hori C."/>
            <person name="Aerts A."/>
            <person name="Henrissat B."/>
            <person name="Wiebenga A."/>
            <person name="vanKuyk P.A."/>
            <person name="Barry K."/>
            <person name="Lindquist E."/>
            <person name="LaButti K."/>
            <person name="Lapidus A."/>
            <person name="Lucas S."/>
            <person name="Coutinho P."/>
            <person name="Gong Y."/>
            <person name="Samejima M."/>
            <person name="Mahadevan R."/>
            <person name="Abou-Zaid M."/>
            <person name="de Vries R.P."/>
            <person name="Igarashi K."/>
            <person name="Yadav J.S."/>
            <person name="Grigoriev I.V."/>
            <person name="Master E.R."/>
        </authorList>
    </citation>
    <scope>NUCLEOTIDE SEQUENCE [LARGE SCALE GENOMIC DNA]</scope>
    <source>
        <strain evidence="5 6">HHB-10118-sp</strain>
    </source>
</reference>
<dbReference type="Gene3D" id="2.40.70.10">
    <property type="entry name" value="Acid Proteases"/>
    <property type="match status" value="2"/>
</dbReference>
<keyword evidence="6" id="KW-1185">Reference proteome</keyword>
<evidence type="ECO:0000313" key="5">
    <source>
        <dbReference type="EMBL" id="EKM59995.1"/>
    </source>
</evidence>
<sequence>MLSRRLVYALFCAHVASAVRLGFFGKRDTSALPQRLTIPLAFDSQGRYVAAVTMGSSNQQHFNFAMTTQNGLTYVAGTQCSTCNGVALYNQSQSPSAQALSTDTTVPLLGQTANSTIIKEDCMLRTVNGTQWDYPNQTIIVVTQPAQGQLAQASSAQVGDELSGLIGLGTNKNVTSTGNSTIYQAQFEDSIFGQFLQGNPSMVNFTFGMRLGKPLNIPRGNGSANSAVSTAGDPGTLDWLQPDESAYDQSKLQVLSAGTPQAPAPFANASGDWYVSLDGWVLASGNDQVSNSKSVVATVDPLYTEMYLPQDQAQLIHDAIPGSNLRPDLSSLGSLSEAWTVPCNSTFSYGIVVGNQVFTVDESTLVLQQPDGTCVSGIEAWTDSTQSQYVFGARFLSTLYLIFNVPRQGGNTLGFAPLTANKKSNHVGAIVGGVIGGVAFLALAGFAIFFFVYRHRGRAHRITAARYDSGQEIEKPQDGSVNPFPLSATTPTTVQFVHAPESSVGWDGMSQVPSPNNATYGNTGTGEDILALDIAPPSYETSEADRRTSNAASRTSLLQTIPSAEKAQFAAAHADGPSGLRSAGYASSPLSPASPNEAAASGSGTGSDTMYE</sequence>
<accession>K5WKQ4</accession>
<dbReference type="STRING" id="650164.K5WKQ4"/>
<dbReference type="KEGG" id="pco:PHACADRAFT_138388"/>
<dbReference type="Proteomes" id="UP000008370">
    <property type="component" value="Unassembled WGS sequence"/>
</dbReference>
<evidence type="ECO:0000259" key="4">
    <source>
        <dbReference type="PROSITE" id="PS51767"/>
    </source>
</evidence>
<feature type="compositionally biased region" description="Polar residues" evidence="1">
    <location>
        <begin position="511"/>
        <end position="522"/>
    </location>
</feature>
<protein>
    <recommendedName>
        <fullName evidence="4">Peptidase A1 domain-containing protein</fullName>
    </recommendedName>
</protein>
<organism evidence="5 6">
    <name type="scientific">Phanerochaete carnosa (strain HHB-10118-sp)</name>
    <name type="common">White-rot fungus</name>
    <name type="synonym">Peniophora carnosa</name>
    <dbReference type="NCBI Taxonomy" id="650164"/>
    <lineage>
        <taxon>Eukaryota</taxon>
        <taxon>Fungi</taxon>
        <taxon>Dikarya</taxon>
        <taxon>Basidiomycota</taxon>
        <taxon>Agaricomycotina</taxon>
        <taxon>Agaricomycetes</taxon>
        <taxon>Polyporales</taxon>
        <taxon>Phanerochaetaceae</taxon>
        <taxon>Phanerochaete</taxon>
    </lineage>
</organism>
<dbReference type="InterPro" id="IPR033121">
    <property type="entry name" value="PEPTIDASE_A1"/>
</dbReference>
<proteinExistence type="predicted"/>
<keyword evidence="3" id="KW-0732">Signal</keyword>